<evidence type="ECO:0000313" key="2">
    <source>
        <dbReference type="Proteomes" id="UP000220959"/>
    </source>
</evidence>
<name>A0ACC9CYD7_9FIRM</name>
<evidence type="ECO:0000313" key="1">
    <source>
        <dbReference type="EMBL" id="PDX60822.1"/>
    </source>
</evidence>
<sequence length="255" mass="28741">MKVYSLGNKAGPTLMLLPGTCCHWKSNFAPVLPLLEPHFHVLCVSYDGFDETEPDTTFPTMEEEAAKIEAYINENLGGHLHAAYGCSLGGSFVGLLAARQNIRLEIGILGSSDLDQASPFVAKLETDIALPLIYPVVRDGRFKSKLLNKKMEKRKQEMPGYVDKFMEIMGGARPYVSLQSCKNQFYSDMITPLPDHWDGPTAIHIFYALKMGEKYRARYAQHYAHPIIHEQDMQHEELLACHPEQWAALVKEICL</sequence>
<gene>
    <name evidence="1" type="ORF">CGS49_12725</name>
</gene>
<accession>A0ACC9CYD7</accession>
<keyword evidence="1" id="KW-0378">Hydrolase</keyword>
<organism evidence="1 2">
    <name type="scientific">Faecalibacterium langellae</name>
    <dbReference type="NCBI Taxonomy" id="3435293"/>
    <lineage>
        <taxon>Bacteria</taxon>
        <taxon>Bacillati</taxon>
        <taxon>Bacillota</taxon>
        <taxon>Clostridia</taxon>
        <taxon>Eubacteriales</taxon>
        <taxon>Oscillospiraceae</taxon>
        <taxon>Faecalibacterium</taxon>
    </lineage>
</organism>
<reference evidence="1 2" key="1">
    <citation type="journal article" date="2017" name="Front. Microbiol.">
        <title>New Insights into the Diversity of the Genus Faecalibacterium.</title>
        <authorList>
            <person name="Benevides L."/>
            <person name="Burman S."/>
            <person name="Martin R."/>
            <person name="Robert V."/>
            <person name="Thomas M."/>
            <person name="Miquel S."/>
            <person name="Chain F."/>
            <person name="Sokol H."/>
            <person name="Bermudez-Humaran L.G."/>
            <person name="Morrison M."/>
            <person name="Langella P."/>
            <person name="Azevedo V.A."/>
            <person name="Chatel J.M."/>
            <person name="Soares S."/>
        </authorList>
    </citation>
    <scope>NUCLEOTIDE SEQUENCE [LARGE SCALE GENOMIC DNA]</scope>
    <source>
        <strain evidence="2">CNCM I-4541</strain>
    </source>
</reference>
<keyword evidence="2" id="KW-1185">Reference proteome</keyword>
<dbReference type="EMBL" id="NMTR01000021">
    <property type="protein sequence ID" value="PDX60822.1"/>
    <property type="molecule type" value="Genomic_DNA"/>
</dbReference>
<comment type="caution">
    <text evidence="1">The sequence shown here is derived from an EMBL/GenBank/DDBJ whole genome shotgun (WGS) entry which is preliminary data.</text>
</comment>
<dbReference type="Proteomes" id="UP000220959">
    <property type="component" value="Unassembled WGS sequence"/>
</dbReference>
<protein>
    <submittedName>
        <fullName evidence="1">2-hydroxy-6-oxo-6-phenylhexa-2,4-dienoate hydrolase</fullName>
    </submittedName>
</protein>
<proteinExistence type="predicted"/>